<name>A0A1I7K8T2_9BACL</name>
<organism evidence="1 2">
    <name type="scientific">Alicyclobacillus macrosporangiidus</name>
    <dbReference type="NCBI Taxonomy" id="392015"/>
    <lineage>
        <taxon>Bacteria</taxon>
        <taxon>Bacillati</taxon>
        <taxon>Bacillota</taxon>
        <taxon>Bacilli</taxon>
        <taxon>Bacillales</taxon>
        <taxon>Alicyclobacillaceae</taxon>
        <taxon>Alicyclobacillus</taxon>
    </lineage>
</organism>
<accession>A0A1I7K8T2</accession>
<gene>
    <name evidence="1" type="ORF">SAMN05421543_11457</name>
</gene>
<keyword evidence="2" id="KW-1185">Reference proteome</keyword>
<reference evidence="2" key="1">
    <citation type="submission" date="2016-10" db="EMBL/GenBank/DDBJ databases">
        <authorList>
            <person name="Varghese N."/>
        </authorList>
    </citation>
    <scope>NUCLEOTIDE SEQUENCE [LARGE SCALE GENOMIC DNA]</scope>
    <source>
        <strain evidence="2">DSM 17980</strain>
    </source>
</reference>
<evidence type="ECO:0000313" key="1">
    <source>
        <dbReference type="EMBL" id="SFU93790.1"/>
    </source>
</evidence>
<dbReference type="AlphaFoldDB" id="A0A1I7K8T2"/>
<dbReference type="EMBL" id="FPBV01000014">
    <property type="protein sequence ID" value="SFU93790.1"/>
    <property type="molecule type" value="Genomic_DNA"/>
</dbReference>
<proteinExistence type="predicted"/>
<sequence>MPRLRGTAGRGSLLGSKQNVFSRLILLSHAYLGDSRMK</sequence>
<protein>
    <submittedName>
        <fullName evidence="1">Uncharacterized protein</fullName>
    </submittedName>
</protein>
<evidence type="ECO:0000313" key="2">
    <source>
        <dbReference type="Proteomes" id="UP000183508"/>
    </source>
</evidence>
<dbReference type="Proteomes" id="UP000183508">
    <property type="component" value="Unassembled WGS sequence"/>
</dbReference>